<dbReference type="EMBL" id="JAMQYH010000005">
    <property type="protein sequence ID" value="KAJ1686409.1"/>
    <property type="molecule type" value="Genomic_DNA"/>
</dbReference>
<dbReference type="InterPro" id="IPR006459">
    <property type="entry name" value="CASP/CASPL"/>
</dbReference>
<evidence type="ECO:0000256" key="1">
    <source>
        <dbReference type="ARBA" id="ARBA00004651"/>
    </source>
</evidence>
<comment type="subcellular location">
    <subcellularLocation>
        <location evidence="1 8">Cell membrane</location>
        <topology evidence="1 8">Multi-pass membrane protein</topology>
    </subcellularLocation>
</comment>
<evidence type="ECO:0000256" key="8">
    <source>
        <dbReference type="RuleBase" id="RU361233"/>
    </source>
</evidence>
<dbReference type="AlphaFoldDB" id="A0A9Q0C372"/>
<dbReference type="OrthoDB" id="689701at2759"/>
<evidence type="ECO:0000313" key="10">
    <source>
        <dbReference type="EMBL" id="KAJ1686409.1"/>
    </source>
</evidence>
<dbReference type="Proteomes" id="UP001151287">
    <property type="component" value="Unassembled WGS sequence"/>
</dbReference>
<keyword evidence="5 8" id="KW-0812">Transmembrane</keyword>
<name>A0A9Q0C372_9POAL</name>
<comment type="caution">
    <text evidence="10">The sequence shown here is derived from an EMBL/GenBank/DDBJ whole genome shotgun (WGS) entry which is preliminary data.</text>
</comment>
<evidence type="ECO:0000256" key="6">
    <source>
        <dbReference type="ARBA" id="ARBA00022989"/>
    </source>
</evidence>
<organism evidence="10 11">
    <name type="scientific">Rhynchospora breviuscula</name>
    <dbReference type="NCBI Taxonomy" id="2022672"/>
    <lineage>
        <taxon>Eukaryota</taxon>
        <taxon>Viridiplantae</taxon>
        <taxon>Streptophyta</taxon>
        <taxon>Embryophyta</taxon>
        <taxon>Tracheophyta</taxon>
        <taxon>Spermatophyta</taxon>
        <taxon>Magnoliopsida</taxon>
        <taxon>Liliopsida</taxon>
        <taxon>Poales</taxon>
        <taxon>Cyperaceae</taxon>
        <taxon>Cyperoideae</taxon>
        <taxon>Rhynchosporeae</taxon>
        <taxon>Rhynchospora</taxon>
    </lineage>
</organism>
<reference evidence="10" key="1">
    <citation type="journal article" date="2022" name="Cell">
        <title>Repeat-based holocentromeres influence genome architecture and karyotype evolution.</title>
        <authorList>
            <person name="Hofstatter P.G."/>
            <person name="Thangavel G."/>
            <person name="Lux T."/>
            <person name="Neumann P."/>
            <person name="Vondrak T."/>
            <person name="Novak P."/>
            <person name="Zhang M."/>
            <person name="Costa L."/>
            <person name="Castellani M."/>
            <person name="Scott A."/>
            <person name="Toegelov H."/>
            <person name="Fuchs J."/>
            <person name="Mata-Sucre Y."/>
            <person name="Dias Y."/>
            <person name="Vanzela A.L.L."/>
            <person name="Huettel B."/>
            <person name="Almeida C.C.S."/>
            <person name="Simkova H."/>
            <person name="Souza G."/>
            <person name="Pedrosa-Harand A."/>
            <person name="Macas J."/>
            <person name="Mayer K.F.X."/>
            <person name="Houben A."/>
            <person name="Marques A."/>
        </authorList>
    </citation>
    <scope>NUCLEOTIDE SEQUENCE</scope>
    <source>
        <strain evidence="10">RhyBre1mFocal</strain>
    </source>
</reference>
<protein>
    <recommendedName>
        <fullName evidence="8">CASP-like protein</fullName>
    </recommendedName>
</protein>
<dbReference type="PANTHER" id="PTHR33573">
    <property type="entry name" value="CASP-LIKE PROTEIN 4A4"/>
    <property type="match status" value="1"/>
</dbReference>
<feature type="transmembrane region" description="Helical" evidence="8">
    <location>
        <begin position="98"/>
        <end position="120"/>
    </location>
</feature>
<sequence>MAVYIEEKKLKAVERKVKVGEVALRCATFVLGVSAAALMVTNSEVKEIVSIQTKAKFTDMKVLVFLVITNGLAAAYSLVQLVRCLTCMLQGTKLHSKAVAWAIFISDQVMAYITLAAIAATAQAAMFAEYGQPEFQWMKACNIFTQFCFQSGEGATMALLVSMASICLSGISAFNLFRLYDCSFI</sequence>
<gene>
    <name evidence="10" type="ORF">LUZ63_017799</name>
</gene>
<evidence type="ECO:0000313" key="11">
    <source>
        <dbReference type="Proteomes" id="UP001151287"/>
    </source>
</evidence>
<comment type="similarity">
    <text evidence="2 8">Belongs to the Casparian strip membrane proteins (CASP) family.</text>
</comment>
<dbReference type="Pfam" id="PF04535">
    <property type="entry name" value="CASP_dom"/>
    <property type="match status" value="1"/>
</dbReference>
<dbReference type="GO" id="GO:0005886">
    <property type="term" value="C:plasma membrane"/>
    <property type="evidence" value="ECO:0007669"/>
    <property type="project" value="UniProtKB-SubCell"/>
</dbReference>
<feature type="transmembrane region" description="Helical" evidence="8">
    <location>
        <begin position="157"/>
        <end position="177"/>
    </location>
</feature>
<keyword evidence="11" id="KW-1185">Reference proteome</keyword>
<feature type="transmembrane region" description="Helical" evidence="8">
    <location>
        <begin position="22"/>
        <end position="42"/>
    </location>
</feature>
<keyword evidence="7 8" id="KW-0472">Membrane</keyword>
<comment type="subunit">
    <text evidence="3 8">Homodimer and heterodimers.</text>
</comment>
<evidence type="ECO:0000256" key="4">
    <source>
        <dbReference type="ARBA" id="ARBA00022475"/>
    </source>
</evidence>
<keyword evidence="6 8" id="KW-1133">Transmembrane helix</keyword>
<feature type="transmembrane region" description="Helical" evidence="8">
    <location>
        <begin position="62"/>
        <end position="86"/>
    </location>
</feature>
<dbReference type="NCBIfam" id="TIGR01569">
    <property type="entry name" value="A_tha_TIGR01569"/>
    <property type="match status" value="1"/>
</dbReference>
<evidence type="ECO:0000256" key="3">
    <source>
        <dbReference type="ARBA" id="ARBA00011489"/>
    </source>
</evidence>
<dbReference type="InterPro" id="IPR006702">
    <property type="entry name" value="CASP_dom"/>
</dbReference>
<evidence type="ECO:0000256" key="7">
    <source>
        <dbReference type="ARBA" id="ARBA00023136"/>
    </source>
</evidence>
<dbReference type="PANTHER" id="PTHR33573:SF64">
    <property type="entry name" value="CASP-LIKE PROTEIN 2B1"/>
    <property type="match status" value="1"/>
</dbReference>
<evidence type="ECO:0000256" key="2">
    <source>
        <dbReference type="ARBA" id="ARBA00007651"/>
    </source>
</evidence>
<proteinExistence type="inferred from homology"/>
<keyword evidence="4 8" id="KW-1003">Cell membrane</keyword>
<evidence type="ECO:0000256" key="5">
    <source>
        <dbReference type="ARBA" id="ARBA00022692"/>
    </source>
</evidence>
<evidence type="ECO:0000259" key="9">
    <source>
        <dbReference type="Pfam" id="PF04535"/>
    </source>
</evidence>
<feature type="domain" description="Casparian strip membrane protein" evidence="9">
    <location>
        <begin position="15"/>
        <end position="162"/>
    </location>
</feature>
<accession>A0A9Q0C372</accession>